<keyword evidence="7 14" id="KW-1133">Transmembrane helix</keyword>
<dbReference type="CDD" id="cd10322">
    <property type="entry name" value="SLC5sbd"/>
    <property type="match status" value="1"/>
</dbReference>
<dbReference type="InterPro" id="IPR001734">
    <property type="entry name" value="Na/solute_symporter"/>
</dbReference>
<dbReference type="InterPro" id="IPR038377">
    <property type="entry name" value="Na/Glc_symporter_sf"/>
</dbReference>
<feature type="transmembrane region" description="Helical" evidence="14">
    <location>
        <begin position="339"/>
        <end position="359"/>
    </location>
</feature>
<feature type="transmembrane region" description="Helical" evidence="14">
    <location>
        <begin position="397"/>
        <end position="415"/>
    </location>
</feature>
<evidence type="ECO:0000256" key="3">
    <source>
        <dbReference type="ARBA" id="ARBA00022448"/>
    </source>
</evidence>
<dbReference type="Gene3D" id="1.20.1730.10">
    <property type="entry name" value="Sodium/glucose cotransporter"/>
    <property type="match status" value="1"/>
</dbReference>
<reference evidence="15 16" key="1">
    <citation type="submission" date="2016-10" db="EMBL/GenBank/DDBJ databases">
        <title>Complete Genome Sequence of Peptococcaceae strain DCMF.</title>
        <authorList>
            <person name="Edwards R.J."/>
            <person name="Holland S.I."/>
            <person name="Deshpande N.P."/>
            <person name="Wong Y.K."/>
            <person name="Ertan H."/>
            <person name="Manefield M."/>
            <person name="Russell T.L."/>
            <person name="Lee M.J."/>
        </authorList>
    </citation>
    <scope>NUCLEOTIDE SEQUENCE [LARGE SCALE GENOMIC DNA]</scope>
    <source>
        <strain evidence="15 16">DCMF</strain>
    </source>
</reference>
<evidence type="ECO:0000313" key="16">
    <source>
        <dbReference type="Proteomes" id="UP000323521"/>
    </source>
</evidence>
<dbReference type="GO" id="GO:0015293">
    <property type="term" value="F:symporter activity"/>
    <property type="evidence" value="ECO:0007669"/>
    <property type="project" value="UniProtKB-KW"/>
</dbReference>
<feature type="transmembrane region" description="Helical" evidence="14">
    <location>
        <begin position="41"/>
        <end position="61"/>
    </location>
</feature>
<keyword evidence="6" id="KW-0769">Symport</keyword>
<dbReference type="Proteomes" id="UP000323521">
    <property type="component" value="Chromosome"/>
</dbReference>
<evidence type="ECO:0000256" key="1">
    <source>
        <dbReference type="ARBA" id="ARBA00004651"/>
    </source>
</evidence>
<keyword evidence="11" id="KW-0739">Sodium transport</keyword>
<comment type="catalytic activity">
    <reaction evidence="12">
        <text>L-proline(in) + Na(+)(in) = L-proline(out) + Na(+)(out)</text>
        <dbReference type="Rhea" id="RHEA:28967"/>
        <dbReference type="ChEBI" id="CHEBI:29101"/>
        <dbReference type="ChEBI" id="CHEBI:60039"/>
    </reaction>
</comment>
<accession>A0A3G1L092</accession>
<evidence type="ECO:0000256" key="7">
    <source>
        <dbReference type="ARBA" id="ARBA00022989"/>
    </source>
</evidence>
<keyword evidence="9" id="KW-0406">Ion transport</keyword>
<keyword evidence="3" id="KW-0813">Transport</keyword>
<evidence type="ECO:0000313" key="15">
    <source>
        <dbReference type="EMBL" id="ATW28068.1"/>
    </source>
</evidence>
<sequence length="489" mass="52260">MVGGHRMGYVLTLCAFAATWVSASSMIGGPGFLFRYGYSYLIYSPFAWFVGSAVVLIPIGYKIRRVPLTTIPEFFVKRFNSPALELLMGCIMLIVFTLFAVIQMKGFAIIMANMLGIPYSMGVLFVALMVLYTAILGFRSVALTDVLNFSLLTIGVLVGAFCILKLTGGFTAINEAAALISTAPLAGGAETVKGSLLHPTAMNTFTPFFLFGIFLANGVGGGANPQYAIRAVAAKNNKTAVMMAGFAVLMMFVVYFSSAFVGMGARVLIPTLPVGTDQDWIYPLLAVQYFSPFLGSIIMVGIAAAAISSANAQILLVATAAIYDVYRVATKRTLTGKKLVLATRIAALVAGGIAMIISLNPPELVIVLLAYIYGINASTIFAPLWLGLFWKRATKEGAFAGMVTGGLVYFFWDFFIGQKPIHPVILGLGISVIVMIVVSKLTKPTELKYLLPYFPFLRDTATKEELAEAKGTPFIDGATGEAIGASVPN</sequence>
<dbReference type="PROSITE" id="PS50283">
    <property type="entry name" value="NA_SOLUT_SYMP_3"/>
    <property type="match status" value="1"/>
</dbReference>
<evidence type="ECO:0000256" key="13">
    <source>
        <dbReference type="RuleBase" id="RU362091"/>
    </source>
</evidence>
<feature type="transmembrane region" description="Helical" evidence="14">
    <location>
        <begin position="421"/>
        <end position="438"/>
    </location>
</feature>
<dbReference type="PROSITE" id="PS00457">
    <property type="entry name" value="NA_SOLUT_SYMP_2"/>
    <property type="match status" value="1"/>
</dbReference>
<feature type="transmembrane region" description="Helical" evidence="14">
    <location>
        <begin position="289"/>
        <end position="318"/>
    </location>
</feature>
<feature type="transmembrane region" description="Helical" evidence="14">
    <location>
        <begin position="82"/>
        <end position="102"/>
    </location>
</feature>
<evidence type="ECO:0000256" key="14">
    <source>
        <dbReference type="SAM" id="Phobius"/>
    </source>
</evidence>
<evidence type="ECO:0000256" key="6">
    <source>
        <dbReference type="ARBA" id="ARBA00022847"/>
    </source>
</evidence>
<feature type="transmembrane region" description="Helical" evidence="14">
    <location>
        <begin position="205"/>
        <end position="223"/>
    </location>
</feature>
<evidence type="ECO:0000256" key="10">
    <source>
        <dbReference type="ARBA" id="ARBA00023136"/>
    </source>
</evidence>
<comment type="similarity">
    <text evidence="2 13">Belongs to the sodium:solute symporter (SSF) (TC 2.A.21) family.</text>
</comment>
<keyword evidence="4" id="KW-1003">Cell membrane</keyword>
<feature type="transmembrane region" description="Helical" evidence="14">
    <location>
        <begin position="146"/>
        <end position="166"/>
    </location>
</feature>
<dbReference type="PANTHER" id="PTHR48086:SF3">
    <property type="entry name" value="SODIUM_PROLINE SYMPORTER"/>
    <property type="match status" value="1"/>
</dbReference>
<evidence type="ECO:0000256" key="2">
    <source>
        <dbReference type="ARBA" id="ARBA00006434"/>
    </source>
</evidence>
<dbReference type="GO" id="GO:0046942">
    <property type="term" value="P:carboxylic acid transport"/>
    <property type="evidence" value="ECO:0007669"/>
    <property type="project" value="UniProtKB-ARBA"/>
</dbReference>
<evidence type="ECO:0000256" key="9">
    <source>
        <dbReference type="ARBA" id="ARBA00023065"/>
    </source>
</evidence>
<evidence type="ECO:0000256" key="5">
    <source>
        <dbReference type="ARBA" id="ARBA00022692"/>
    </source>
</evidence>
<protein>
    <recommendedName>
        <fullName evidence="17">Sodium:solute symporter family protein</fullName>
    </recommendedName>
</protein>
<evidence type="ECO:0000256" key="8">
    <source>
        <dbReference type="ARBA" id="ARBA00023053"/>
    </source>
</evidence>
<proteinExistence type="inferred from homology"/>
<keyword evidence="10 14" id="KW-0472">Membrane</keyword>
<dbReference type="EMBL" id="CP017634">
    <property type="protein sequence ID" value="ATW28068.1"/>
    <property type="molecule type" value="Genomic_DNA"/>
</dbReference>
<dbReference type="Pfam" id="PF00474">
    <property type="entry name" value="SSF"/>
    <property type="match status" value="1"/>
</dbReference>
<dbReference type="GO" id="GO:0006814">
    <property type="term" value="P:sodium ion transport"/>
    <property type="evidence" value="ECO:0007669"/>
    <property type="project" value="UniProtKB-KW"/>
</dbReference>
<organism evidence="15 16">
    <name type="scientific">Formimonas warabiya</name>
    <dbReference type="NCBI Taxonomy" id="1761012"/>
    <lineage>
        <taxon>Bacteria</taxon>
        <taxon>Bacillati</taxon>
        <taxon>Bacillota</taxon>
        <taxon>Clostridia</taxon>
        <taxon>Eubacteriales</taxon>
        <taxon>Peptococcaceae</taxon>
        <taxon>Candidatus Formimonas</taxon>
    </lineage>
</organism>
<feature type="transmembrane region" description="Helical" evidence="14">
    <location>
        <begin position="365"/>
        <end position="390"/>
    </location>
</feature>
<dbReference type="NCBIfam" id="TIGR00813">
    <property type="entry name" value="sss"/>
    <property type="match status" value="1"/>
</dbReference>
<keyword evidence="5 14" id="KW-0812">Transmembrane</keyword>
<evidence type="ECO:0008006" key="17">
    <source>
        <dbReference type="Google" id="ProtNLM"/>
    </source>
</evidence>
<keyword evidence="8" id="KW-0915">Sodium</keyword>
<evidence type="ECO:0000256" key="11">
    <source>
        <dbReference type="ARBA" id="ARBA00023201"/>
    </source>
</evidence>
<feature type="transmembrane region" description="Helical" evidence="14">
    <location>
        <begin position="244"/>
        <end position="269"/>
    </location>
</feature>
<dbReference type="PANTHER" id="PTHR48086">
    <property type="entry name" value="SODIUM/PROLINE SYMPORTER-RELATED"/>
    <property type="match status" value="1"/>
</dbReference>
<name>A0A3G1L092_FORW1</name>
<evidence type="ECO:0000256" key="12">
    <source>
        <dbReference type="ARBA" id="ARBA00033708"/>
    </source>
</evidence>
<comment type="subcellular location">
    <subcellularLocation>
        <location evidence="1">Cell membrane</location>
        <topology evidence="1">Multi-pass membrane protein</topology>
    </subcellularLocation>
</comment>
<keyword evidence="16" id="KW-1185">Reference proteome</keyword>
<dbReference type="AlphaFoldDB" id="A0A3G1L092"/>
<dbReference type="InterPro" id="IPR018212">
    <property type="entry name" value="Na/solute_symporter_CS"/>
</dbReference>
<dbReference type="GO" id="GO:0005886">
    <property type="term" value="C:plasma membrane"/>
    <property type="evidence" value="ECO:0007669"/>
    <property type="project" value="UniProtKB-SubCell"/>
</dbReference>
<gene>
    <name evidence="15" type="ORF">DCMF_27915</name>
</gene>
<dbReference type="InterPro" id="IPR050277">
    <property type="entry name" value="Sodium:Solute_Symporter"/>
</dbReference>
<dbReference type="KEGG" id="fwa:DCMF_27915"/>
<evidence type="ECO:0000256" key="4">
    <source>
        <dbReference type="ARBA" id="ARBA00022475"/>
    </source>
</evidence>
<feature type="transmembrane region" description="Helical" evidence="14">
    <location>
        <begin position="108"/>
        <end position="134"/>
    </location>
</feature>